<gene>
    <name evidence="6" type="ORF">AC626_22905</name>
</gene>
<feature type="binding site" evidence="5">
    <location>
        <position position="66"/>
    </location>
    <ligand>
        <name>Mg(2+)</name>
        <dbReference type="ChEBI" id="CHEBI:18420"/>
        <label>1</label>
        <note>catalytic</note>
    </ligand>
</feature>
<keyword evidence="4 5" id="KW-0460">Magnesium</keyword>
<reference evidence="7" key="1">
    <citation type="submission" date="2015-07" db="EMBL/GenBank/DDBJ databases">
        <title>Draft genome sequence of a Pseudoalteromonas rubra strain, OCN096, isolated from Kaneohe Bay, Oahu, Hawaii.</title>
        <authorList>
            <person name="Beurmann S."/>
            <person name="Ushijima B."/>
            <person name="Belcaid M."/>
            <person name="Callahan S.M."/>
            <person name="Aeby G.S."/>
        </authorList>
    </citation>
    <scope>NUCLEOTIDE SEQUENCE [LARGE SCALE GENOMIC DNA]</scope>
    <source>
        <strain evidence="7">OCN096</strain>
    </source>
</reference>
<dbReference type="PANTHER" id="PTHR20854:SF4">
    <property type="entry name" value="INOSITOL-1-MONOPHOSPHATASE-RELATED"/>
    <property type="match status" value="1"/>
</dbReference>
<evidence type="ECO:0008006" key="8">
    <source>
        <dbReference type="Google" id="ProtNLM"/>
    </source>
</evidence>
<evidence type="ECO:0000256" key="3">
    <source>
        <dbReference type="ARBA" id="ARBA00022801"/>
    </source>
</evidence>
<dbReference type="Gene3D" id="3.40.190.80">
    <property type="match status" value="1"/>
</dbReference>
<organism evidence="6 7">
    <name type="scientific">Pseudoalteromonas rubra</name>
    <dbReference type="NCBI Taxonomy" id="43658"/>
    <lineage>
        <taxon>Bacteria</taxon>
        <taxon>Pseudomonadati</taxon>
        <taxon>Pseudomonadota</taxon>
        <taxon>Gammaproteobacteria</taxon>
        <taxon>Alteromonadales</taxon>
        <taxon>Pseudoalteromonadaceae</taxon>
        <taxon>Pseudoalteromonas</taxon>
    </lineage>
</organism>
<dbReference type="PATRIC" id="fig|43658.6.peg.2933"/>
<dbReference type="Pfam" id="PF00459">
    <property type="entry name" value="Inositol_P"/>
    <property type="match status" value="1"/>
</dbReference>
<evidence type="ECO:0000256" key="5">
    <source>
        <dbReference type="PIRSR" id="PIRSR600760-2"/>
    </source>
</evidence>
<dbReference type="SUPFAM" id="SSF56655">
    <property type="entry name" value="Carbohydrate phosphatase"/>
    <property type="match status" value="1"/>
</dbReference>
<feature type="binding site" evidence="5">
    <location>
        <position position="83"/>
    </location>
    <ligand>
        <name>Mg(2+)</name>
        <dbReference type="ChEBI" id="CHEBI:18420"/>
        <label>1</label>
        <note>catalytic</note>
    </ligand>
</feature>
<dbReference type="OrthoDB" id="9785695at2"/>
<evidence type="ECO:0000256" key="2">
    <source>
        <dbReference type="ARBA" id="ARBA00022723"/>
    </source>
</evidence>
<feature type="binding site" evidence="5">
    <location>
        <position position="218"/>
    </location>
    <ligand>
        <name>Mg(2+)</name>
        <dbReference type="ChEBI" id="CHEBI:18420"/>
        <label>1</label>
        <note>catalytic</note>
    </ligand>
</feature>
<evidence type="ECO:0000256" key="1">
    <source>
        <dbReference type="ARBA" id="ARBA00009759"/>
    </source>
</evidence>
<evidence type="ECO:0000313" key="7">
    <source>
        <dbReference type="Proteomes" id="UP000036850"/>
    </source>
</evidence>
<evidence type="ECO:0000256" key="4">
    <source>
        <dbReference type="ARBA" id="ARBA00022842"/>
    </source>
</evidence>
<dbReference type="Proteomes" id="UP000036850">
    <property type="component" value="Unassembled WGS sequence"/>
</dbReference>
<dbReference type="InterPro" id="IPR000760">
    <property type="entry name" value="Inositol_monophosphatase-like"/>
</dbReference>
<dbReference type="PROSITE" id="PS00629">
    <property type="entry name" value="IMP_1"/>
    <property type="match status" value="1"/>
</dbReference>
<feature type="binding site" evidence="5">
    <location>
        <position position="86"/>
    </location>
    <ligand>
        <name>Mg(2+)</name>
        <dbReference type="ChEBI" id="CHEBI:18420"/>
        <label>1</label>
        <note>catalytic</note>
    </ligand>
</feature>
<comment type="cofactor">
    <cofactor evidence="5">
        <name>Mg(2+)</name>
        <dbReference type="ChEBI" id="CHEBI:18420"/>
    </cofactor>
</comment>
<dbReference type="GO" id="GO:0007165">
    <property type="term" value="P:signal transduction"/>
    <property type="evidence" value="ECO:0007669"/>
    <property type="project" value="TreeGrafter"/>
</dbReference>
<protein>
    <recommendedName>
        <fullName evidence="8">Inositol-phosphate phosphatase</fullName>
    </recommendedName>
</protein>
<proteinExistence type="inferred from homology"/>
<sequence length="268" mass="29430">MNLTDLLDEVVKIAKEAAQIIEKSKLNAEFSMKSDNTFVSKVDINVEEFISLALKSLDYNIPVFGEELGVSGMETHDTYWLIDPIDGTAWYRLGVPIYGSLISLIDKGEPVLGCVALPGINEVCYAAKGHGCFIETPYQAATRVSIEDPVTSVKEAVITASGIHGTNLWLENGKYPWRIDNVFQEARLFKLSGDCIQHVQVACGRVDAAIDTIMKPWDSAALIICLREAGAVVMDLHGNQDQLLQRDSLLSAASLPLAQELLEKLSYQ</sequence>
<keyword evidence="2 5" id="KW-0479">Metal-binding</keyword>
<dbReference type="PANTHER" id="PTHR20854">
    <property type="entry name" value="INOSITOL MONOPHOSPHATASE"/>
    <property type="match status" value="1"/>
</dbReference>
<evidence type="ECO:0000313" key="6">
    <source>
        <dbReference type="EMBL" id="KNC65476.1"/>
    </source>
</evidence>
<dbReference type="GO" id="GO:0008934">
    <property type="term" value="F:inositol monophosphate 1-phosphatase activity"/>
    <property type="evidence" value="ECO:0007669"/>
    <property type="project" value="TreeGrafter"/>
</dbReference>
<name>A0A0L0EM79_9GAMM</name>
<dbReference type="EMBL" id="LFZX01000282">
    <property type="protein sequence ID" value="KNC65476.1"/>
    <property type="molecule type" value="Genomic_DNA"/>
</dbReference>
<dbReference type="InterPro" id="IPR020583">
    <property type="entry name" value="Inositol_monoP_metal-BS"/>
</dbReference>
<keyword evidence="3" id="KW-0378">Hydrolase</keyword>
<comment type="caution">
    <text evidence="6">The sequence shown here is derived from an EMBL/GenBank/DDBJ whole genome shotgun (WGS) entry which is preliminary data.</text>
</comment>
<dbReference type="GO" id="GO:0006020">
    <property type="term" value="P:inositol metabolic process"/>
    <property type="evidence" value="ECO:0007669"/>
    <property type="project" value="TreeGrafter"/>
</dbReference>
<dbReference type="AlphaFoldDB" id="A0A0L0EM79"/>
<accession>A0A0L0EM79</accession>
<comment type="similarity">
    <text evidence="1">Belongs to the inositol monophosphatase superfamily.</text>
</comment>
<dbReference type="Gene3D" id="3.30.540.10">
    <property type="entry name" value="Fructose-1,6-Bisphosphatase, subunit A, domain 1"/>
    <property type="match status" value="1"/>
</dbReference>
<feature type="binding site" evidence="5">
    <location>
        <position position="85"/>
    </location>
    <ligand>
        <name>Mg(2+)</name>
        <dbReference type="ChEBI" id="CHEBI:18420"/>
        <label>1</label>
        <note>catalytic</note>
    </ligand>
</feature>
<dbReference type="GO" id="GO:0046872">
    <property type="term" value="F:metal ion binding"/>
    <property type="evidence" value="ECO:0007669"/>
    <property type="project" value="UniProtKB-KW"/>
</dbReference>